<keyword evidence="1" id="KW-0732">Signal</keyword>
<evidence type="ECO:0008006" key="4">
    <source>
        <dbReference type="Google" id="ProtNLM"/>
    </source>
</evidence>
<sequence>MRSRPLIAALALAGGMIAPVLAVTGPAHAAGSCRVDLYDIDANNVAERDGQDELRFKVDGNLFPKFGAKYFAMRSGGDGDPGDFGNPTTLLVGSTNVKFDLREVTPPIIGEGDSLGVAVAHASICAGLSSGDVDYDTTIIQGHDETDYTYTVKLKLTAQ</sequence>
<name>A0ABT0FNC0_9ACTN</name>
<protein>
    <recommendedName>
        <fullName evidence="4">Allene oxide cyclase barrel-like domain-containing protein</fullName>
    </recommendedName>
</protein>
<gene>
    <name evidence="2" type="ORF">MF672_008600</name>
</gene>
<keyword evidence="3" id="KW-1185">Reference proteome</keyword>
<evidence type="ECO:0000313" key="2">
    <source>
        <dbReference type="EMBL" id="MCK2213848.1"/>
    </source>
</evidence>
<comment type="caution">
    <text evidence="2">The sequence shown here is derived from an EMBL/GenBank/DDBJ whole genome shotgun (WGS) entry which is preliminary data.</text>
</comment>
<feature type="signal peptide" evidence="1">
    <location>
        <begin position="1"/>
        <end position="29"/>
    </location>
</feature>
<evidence type="ECO:0000313" key="3">
    <source>
        <dbReference type="Proteomes" id="UP001317259"/>
    </source>
</evidence>
<reference evidence="2 3" key="1">
    <citation type="submission" date="2022-04" db="EMBL/GenBank/DDBJ databases">
        <title>Genome draft of Actinomadura sp. ATCC 31491.</title>
        <authorList>
            <person name="Shi X."/>
            <person name="Du Y."/>
        </authorList>
    </citation>
    <scope>NUCLEOTIDE SEQUENCE [LARGE SCALE GENOMIC DNA]</scope>
    <source>
        <strain evidence="2 3">ATCC 31491</strain>
    </source>
</reference>
<proteinExistence type="predicted"/>
<feature type="chain" id="PRO_5046348944" description="Allene oxide cyclase barrel-like domain-containing protein" evidence="1">
    <location>
        <begin position="30"/>
        <end position="159"/>
    </location>
</feature>
<accession>A0ABT0FNC0</accession>
<organism evidence="2 3">
    <name type="scientific">Actinomadura luzonensis</name>
    <dbReference type="NCBI Taxonomy" id="2805427"/>
    <lineage>
        <taxon>Bacteria</taxon>
        <taxon>Bacillati</taxon>
        <taxon>Actinomycetota</taxon>
        <taxon>Actinomycetes</taxon>
        <taxon>Streptosporangiales</taxon>
        <taxon>Thermomonosporaceae</taxon>
        <taxon>Actinomadura</taxon>
    </lineage>
</organism>
<dbReference type="PROSITE" id="PS51257">
    <property type="entry name" value="PROKAR_LIPOPROTEIN"/>
    <property type="match status" value="1"/>
</dbReference>
<dbReference type="Proteomes" id="UP001317259">
    <property type="component" value="Unassembled WGS sequence"/>
</dbReference>
<dbReference type="EMBL" id="JAKRKC020000001">
    <property type="protein sequence ID" value="MCK2213848.1"/>
    <property type="molecule type" value="Genomic_DNA"/>
</dbReference>
<evidence type="ECO:0000256" key="1">
    <source>
        <dbReference type="SAM" id="SignalP"/>
    </source>
</evidence>
<dbReference type="RefSeq" id="WP_242382683.1">
    <property type="nucleotide sequence ID" value="NZ_JAKRKC020000001.1"/>
</dbReference>